<dbReference type="InterPro" id="IPR036280">
    <property type="entry name" value="Multihaem_cyt_sf"/>
</dbReference>
<dbReference type="KEGG" id="adin:H7849_19605"/>
<keyword evidence="1" id="KW-0732">Signal</keyword>
<evidence type="ECO:0000256" key="1">
    <source>
        <dbReference type="ARBA" id="ARBA00022729"/>
    </source>
</evidence>
<feature type="domain" description="Cytochrome c-552/4" evidence="2">
    <location>
        <begin position="177"/>
        <end position="214"/>
    </location>
</feature>
<protein>
    <recommendedName>
        <fullName evidence="2">Cytochrome c-552/4 domain-containing protein</fullName>
    </recommendedName>
</protein>
<evidence type="ECO:0000313" key="3">
    <source>
        <dbReference type="EMBL" id="QNI31275.1"/>
    </source>
</evidence>
<dbReference type="Proteomes" id="UP000515312">
    <property type="component" value="Chromosome"/>
</dbReference>
<dbReference type="AlphaFoldDB" id="A0A7G8BFF5"/>
<dbReference type="Gene3D" id="1.10.1130.10">
    <property type="entry name" value="Flavocytochrome C3, Chain A"/>
    <property type="match status" value="1"/>
</dbReference>
<accession>A0A7G8BFF5</accession>
<gene>
    <name evidence="3" type="ORF">H7849_19605</name>
</gene>
<dbReference type="PANTHER" id="PTHR35038:SF8">
    <property type="entry name" value="C-TYPE POLYHEME CYTOCHROME OMCC"/>
    <property type="match status" value="1"/>
</dbReference>
<dbReference type="RefSeq" id="WP_186741781.1">
    <property type="nucleotide sequence ID" value="NZ_CP060394.1"/>
</dbReference>
<keyword evidence="4" id="KW-1185">Reference proteome</keyword>
<name>A0A7G8BFF5_9BACT</name>
<dbReference type="SUPFAM" id="SSF48695">
    <property type="entry name" value="Multiheme cytochromes"/>
    <property type="match status" value="1"/>
</dbReference>
<dbReference type="PANTHER" id="PTHR35038">
    <property type="entry name" value="DISSIMILATORY SULFITE REDUCTASE SIRA"/>
    <property type="match status" value="1"/>
</dbReference>
<sequence>MYRVLAIIIALELTASNMAPGWHSPLAAAQAASSAKSNERANYVGDSACQSCHGDKVGTFHQTAHYLTSSAPDSKSILGSFTPDANILKTSNPSLFFRMDDKDTGFFQTAVAGTPPHTNERTERFAVVVGSGDKGQTYLYWNDDQLFQLPVSYWKDLGWVNSPGYRDGFANFDRAIIPRCLECHATYFAALPPPSNRYRTTGFSLGITCEKCHGPGREHVELETAKPGSGTSSAILNPAQFTRERQMDLCAWCHAGHGRPLLPTFSYLPNNPLEKYLDLPPPDPNAPLDVHGNQVELLKRSRCFISSSMTCLTCHDVHRTQHDLAEFSQKCLGCHKPDSATFSKSNHPVTSNCIDCHMPKQETNLIVFNWNGKTLKPQMRSHLIKAYSAAGTPASNQ</sequence>
<dbReference type="Pfam" id="PF13435">
    <property type="entry name" value="Cytochrome_C554"/>
    <property type="match status" value="1"/>
</dbReference>
<evidence type="ECO:0000313" key="4">
    <source>
        <dbReference type="Proteomes" id="UP000515312"/>
    </source>
</evidence>
<dbReference type="EMBL" id="CP060394">
    <property type="protein sequence ID" value="QNI31275.1"/>
    <property type="molecule type" value="Genomic_DNA"/>
</dbReference>
<dbReference type="InterPro" id="IPR023155">
    <property type="entry name" value="Cyt_c-552/4"/>
</dbReference>
<proteinExistence type="predicted"/>
<evidence type="ECO:0000259" key="2">
    <source>
        <dbReference type="Pfam" id="PF13435"/>
    </source>
</evidence>
<reference evidence="3 4" key="1">
    <citation type="submission" date="2020-08" db="EMBL/GenBank/DDBJ databases">
        <title>Edaphobacter telluris sp. nov. and Acidobacterium dinghuensis sp. nov., two acidobacteria isolated from forest soil.</title>
        <authorList>
            <person name="Fu J."/>
            <person name="Qiu L."/>
        </authorList>
    </citation>
    <scope>NUCLEOTIDE SEQUENCE [LARGE SCALE GENOMIC DNA]</scope>
    <source>
        <strain evidence="3">4Y35</strain>
    </source>
</reference>
<organism evidence="3 4">
    <name type="scientific">Alloacidobacterium dinghuense</name>
    <dbReference type="NCBI Taxonomy" id="2763107"/>
    <lineage>
        <taxon>Bacteria</taxon>
        <taxon>Pseudomonadati</taxon>
        <taxon>Acidobacteriota</taxon>
        <taxon>Terriglobia</taxon>
        <taxon>Terriglobales</taxon>
        <taxon>Acidobacteriaceae</taxon>
        <taxon>Alloacidobacterium</taxon>
    </lineage>
</organism>
<dbReference type="InterPro" id="IPR051829">
    <property type="entry name" value="Multiheme_Cytochr_ET"/>
</dbReference>